<reference evidence="1" key="1">
    <citation type="submission" date="2019-04" db="EMBL/GenBank/DDBJ databases">
        <title>Microbes associate with the intestines of laboratory mice.</title>
        <authorList>
            <person name="Navarre W."/>
            <person name="Wong E."/>
            <person name="Huang K.C."/>
            <person name="Tropini C."/>
            <person name="Ng K."/>
            <person name="Yu B."/>
        </authorList>
    </citation>
    <scope>NUCLEOTIDE SEQUENCE</scope>
    <source>
        <strain evidence="1">NM86_A22</strain>
    </source>
</reference>
<protein>
    <submittedName>
        <fullName evidence="1">DNA-binding response regulator</fullName>
    </submittedName>
</protein>
<keyword evidence="1" id="KW-0238">DNA-binding</keyword>
<dbReference type="EMBL" id="SSTG01000016">
    <property type="protein sequence ID" value="THG54522.1"/>
    <property type="molecule type" value="Genomic_DNA"/>
</dbReference>
<dbReference type="Proteomes" id="UP000305401">
    <property type="component" value="Unassembled WGS sequence"/>
</dbReference>
<organism evidence="1 2">
    <name type="scientific">Muribaculum caecicola</name>
    <dbReference type="NCBI Taxonomy" id="3038144"/>
    <lineage>
        <taxon>Bacteria</taxon>
        <taxon>Pseudomonadati</taxon>
        <taxon>Bacteroidota</taxon>
        <taxon>Bacteroidia</taxon>
        <taxon>Bacteroidales</taxon>
        <taxon>Muribaculaceae</taxon>
        <taxon>Muribaculum</taxon>
    </lineage>
</organism>
<evidence type="ECO:0000313" key="2">
    <source>
        <dbReference type="Proteomes" id="UP000305401"/>
    </source>
</evidence>
<keyword evidence="2" id="KW-1185">Reference proteome</keyword>
<proteinExistence type="predicted"/>
<evidence type="ECO:0000313" key="1">
    <source>
        <dbReference type="EMBL" id="THG54522.1"/>
    </source>
</evidence>
<comment type="caution">
    <text evidence="1">The sequence shown here is derived from an EMBL/GenBank/DDBJ whole genome shotgun (WGS) entry which is preliminary data.</text>
</comment>
<accession>A0AC61S7J0</accession>
<name>A0AC61S7J0_9BACT</name>
<sequence>MDSNIIVFLDDTLQAIGLQSLLLDYFGCTVVRCRCMSEVEAADCANAIIITSGNKFCNAFEFFSPRRSRVVIVSDIASETSISANDDEGTIVEQLGAALEKQKKTRQETPAISQALSHREENVLGLIARGYINKEIADMLEISINTVLTHRKNIMTKLGIRSVSGLSLYALMNGYVTQDDVKR</sequence>
<gene>
    <name evidence="1" type="ORF">E5990_02575</name>
</gene>